<evidence type="ECO:0000313" key="2">
    <source>
        <dbReference type="Proteomes" id="UP001165444"/>
    </source>
</evidence>
<proteinExistence type="predicted"/>
<reference evidence="1 2" key="1">
    <citation type="submission" date="2022-03" db="EMBL/GenBank/DDBJ databases">
        <title>Parabacteroides sp. nov. isolated from swine feces.</title>
        <authorList>
            <person name="Bak J.E."/>
        </authorList>
    </citation>
    <scope>NUCLEOTIDE SEQUENCE [LARGE SCALE GENOMIC DNA]</scope>
    <source>
        <strain evidence="1 2">AGMB00274</strain>
    </source>
</reference>
<dbReference type="Proteomes" id="UP001165444">
    <property type="component" value="Unassembled WGS sequence"/>
</dbReference>
<sequence length="82" mass="9589">MKSEITALIQIRLLTDFLCSQKHSKVSFELPEGFSVTAEKWQQQGMRLSQNRVEMASFVSSPIEVIWIFLKKEAYKLTFENF</sequence>
<protein>
    <recommendedName>
        <fullName evidence="3">Transposase</fullName>
    </recommendedName>
</protein>
<dbReference type="RefSeq" id="WP_243326085.1">
    <property type="nucleotide sequence ID" value="NZ_JAKZMM010000041.1"/>
</dbReference>
<name>A0ABT0C3W7_9BACT</name>
<evidence type="ECO:0000313" key="1">
    <source>
        <dbReference type="EMBL" id="MCJ2381694.1"/>
    </source>
</evidence>
<keyword evidence="2" id="KW-1185">Reference proteome</keyword>
<comment type="caution">
    <text evidence="1">The sequence shown here is derived from an EMBL/GenBank/DDBJ whole genome shotgun (WGS) entry which is preliminary data.</text>
</comment>
<dbReference type="EMBL" id="JAKZMM010000041">
    <property type="protein sequence ID" value="MCJ2381694.1"/>
    <property type="molecule type" value="Genomic_DNA"/>
</dbReference>
<gene>
    <name evidence="1" type="ORF">MUN53_13955</name>
</gene>
<accession>A0ABT0C3W7</accession>
<feature type="non-terminal residue" evidence="1">
    <location>
        <position position="82"/>
    </location>
</feature>
<evidence type="ECO:0008006" key="3">
    <source>
        <dbReference type="Google" id="ProtNLM"/>
    </source>
</evidence>
<organism evidence="1 2">
    <name type="scientific">Parabacteroides faecalis</name>
    <dbReference type="NCBI Taxonomy" id="2924040"/>
    <lineage>
        <taxon>Bacteria</taxon>
        <taxon>Pseudomonadati</taxon>
        <taxon>Bacteroidota</taxon>
        <taxon>Bacteroidia</taxon>
        <taxon>Bacteroidales</taxon>
        <taxon>Tannerellaceae</taxon>
        <taxon>Parabacteroides</taxon>
    </lineage>
</organism>